<dbReference type="OrthoDB" id="8549922at2"/>
<organism evidence="1 2">
    <name type="scientific">Rhodovulum steppense</name>
    <dbReference type="NCBI Taxonomy" id="540251"/>
    <lineage>
        <taxon>Bacteria</taxon>
        <taxon>Pseudomonadati</taxon>
        <taxon>Pseudomonadota</taxon>
        <taxon>Alphaproteobacteria</taxon>
        <taxon>Rhodobacterales</taxon>
        <taxon>Paracoccaceae</taxon>
        <taxon>Rhodovulum</taxon>
    </lineage>
</organism>
<accession>A0A4R1YV59</accession>
<gene>
    <name evidence="1" type="ORF">EV216_10976</name>
</gene>
<reference evidence="1 2" key="1">
    <citation type="submission" date="2019-03" db="EMBL/GenBank/DDBJ databases">
        <title>Genomic Encyclopedia of Type Strains, Phase IV (KMG-IV): sequencing the most valuable type-strain genomes for metagenomic binning, comparative biology and taxonomic classification.</title>
        <authorList>
            <person name="Goeker M."/>
        </authorList>
    </citation>
    <scope>NUCLEOTIDE SEQUENCE [LARGE SCALE GENOMIC DNA]</scope>
    <source>
        <strain evidence="1 2">DSM 21153</strain>
    </source>
</reference>
<sequence length="218" mass="23881">MASRARLPQLAYVVDPRFPGGTSASVAAEWRVAAALGRFTVHARWAGMFGTARQVAPVLREVLDELCLPLVWDAPGIAADVAILHNPAFLKFLPDFEGWIVARHLVVVAHENFLRPGGIKGFDVGACLDRIDRASLALRKSSTPISPHNRATVTAGSTAGKGRRDVLSEDWFNICEMSCQTPAARPRDRRGRHSRPGFEKFPLLPISIVSFRPMPRPA</sequence>
<name>A0A4R1YV59_9RHOB</name>
<dbReference type="AlphaFoldDB" id="A0A4R1YV59"/>
<keyword evidence="2" id="KW-1185">Reference proteome</keyword>
<evidence type="ECO:0000313" key="1">
    <source>
        <dbReference type="EMBL" id="TCM84991.1"/>
    </source>
</evidence>
<protein>
    <submittedName>
        <fullName evidence="1">Uncharacterized protein</fullName>
    </submittedName>
</protein>
<dbReference type="EMBL" id="SLVM01000009">
    <property type="protein sequence ID" value="TCM84991.1"/>
    <property type="molecule type" value="Genomic_DNA"/>
</dbReference>
<proteinExistence type="predicted"/>
<comment type="caution">
    <text evidence="1">The sequence shown here is derived from an EMBL/GenBank/DDBJ whole genome shotgun (WGS) entry which is preliminary data.</text>
</comment>
<dbReference type="RefSeq" id="WP_132694491.1">
    <property type="nucleotide sequence ID" value="NZ_SLVM01000009.1"/>
</dbReference>
<dbReference type="Proteomes" id="UP000295277">
    <property type="component" value="Unassembled WGS sequence"/>
</dbReference>
<evidence type="ECO:0000313" key="2">
    <source>
        <dbReference type="Proteomes" id="UP000295277"/>
    </source>
</evidence>